<name>A0A6M8BBZ4_9CYAN</name>
<dbReference type="InterPro" id="IPR002591">
    <property type="entry name" value="Phosphodiest/P_Trfase"/>
</dbReference>
<evidence type="ECO:0000313" key="1">
    <source>
        <dbReference type="EMBL" id="QKD81101.1"/>
    </source>
</evidence>
<sequence length="554" mass="62305">MKNPVIGIGLEGCDPVLLEEWMAQGHLKNLKKVRDRGAYGRLSNKFPYSGGHADCFATEPLWGMALTGCYPTKTGFWDAVRFHPETYTVSPDKIYHQPDYPHVHELGENYRVITFDVPVTRISDKVNGWQIQGWGGHFPWPPSLSKPEGLLTEINQKYGSDPLLYKDDGKWWNKQYVKWVPGAIQQSANLRARICCDLMQRQPWDLFLTVFGDIHAAGHDLYDQSLPDHPLYPLRKKEAAVPNPLLQSYQEIDEAVGKIIDNLPENAYLLFFSVHGMAPNHTDVLSMFTIAELLYRFSFPGQVAMGAGKAGATPPPYVSKPIRKGWGGEIWRTMQANPIQKLINTWAPKRWIRSPKKGLLSPYELKRNEVAMDWSPTMLYSGAWPEMKAFAIPAFANGHVRINLQGRERDGIVPPSEYDALCEELTQVFYRLRDARTGQPMVKQVVRTRQLPREDQENSRLPMADLVVVWHEIPTDVVDSPDFGRIGPVTMNRPGGHRPRGFLLAQGPGIEPGSDLPEGEAVDLAPTILSLLEAPIPGHYDGKPLIQISTAPLV</sequence>
<dbReference type="Gene3D" id="3.40.720.10">
    <property type="entry name" value="Alkaline Phosphatase, subunit A"/>
    <property type="match status" value="2"/>
</dbReference>
<proteinExistence type="predicted"/>
<dbReference type="RefSeq" id="WP_172353518.1">
    <property type="nucleotide sequence ID" value="NZ_CP053661.1"/>
</dbReference>
<protein>
    <submittedName>
        <fullName evidence="1">Nucleotide pyrophosphatase</fullName>
    </submittedName>
</protein>
<evidence type="ECO:0000313" key="2">
    <source>
        <dbReference type="Proteomes" id="UP000505210"/>
    </source>
</evidence>
<dbReference type="Proteomes" id="UP000505210">
    <property type="component" value="Chromosome"/>
</dbReference>
<accession>A0A6M8BBZ4</accession>
<reference evidence="1 2" key="1">
    <citation type="submission" date="2020-05" db="EMBL/GenBank/DDBJ databases">
        <title>Complete genome sequence of of a novel Thermoleptolyngbya strain isolated from hot springs of Ganzi, Sichuan China.</title>
        <authorList>
            <person name="Tang J."/>
            <person name="Daroch M."/>
            <person name="Li L."/>
            <person name="Waleron K."/>
            <person name="Waleron M."/>
            <person name="Waleron M."/>
        </authorList>
    </citation>
    <scope>NUCLEOTIDE SEQUENCE [LARGE SCALE GENOMIC DNA]</scope>
    <source>
        <strain evidence="1 2">PKUAC-SCTA183</strain>
    </source>
</reference>
<gene>
    <name evidence="1" type="ORF">HPC62_01970</name>
</gene>
<dbReference type="EMBL" id="CP053661">
    <property type="protein sequence ID" value="QKD81101.1"/>
    <property type="molecule type" value="Genomic_DNA"/>
</dbReference>
<dbReference type="Pfam" id="PF01663">
    <property type="entry name" value="Phosphodiest"/>
    <property type="match status" value="1"/>
</dbReference>
<dbReference type="InterPro" id="IPR017850">
    <property type="entry name" value="Alkaline_phosphatase_core_sf"/>
</dbReference>
<dbReference type="SUPFAM" id="SSF53649">
    <property type="entry name" value="Alkaline phosphatase-like"/>
    <property type="match status" value="1"/>
</dbReference>
<dbReference type="KEGG" id="theu:HPC62_01970"/>
<dbReference type="AlphaFoldDB" id="A0A6M8BBZ4"/>
<organism evidence="1 2">
    <name type="scientific">Thermoleptolyngbya sichuanensis A183</name>
    <dbReference type="NCBI Taxonomy" id="2737172"/>
    <lineage>
        <taxon>Bacteria</taxon>
        <taxon>Bacillati</taxon>
        <taxon>Cyanobacteriota</taxon>
        <taxon>Cyanophyceae</taxon>
        <taxon>Oculatellales</taxon>
        <taxon>Oculatellaceae</taxon>
        <taxon>Thermoleptolyngbya</taxon>
        <taxon>Thermoleptolyngbya sichuanensis</taxon>
    </lineage>
</organism>
<keyword evidence="2" id="KW-1185">Reference proteome</keyword>